<sequence length="60" mass="6552">ENGHIILLAGGHDKMTELEPMMAVIKEKVDTLILLGEARERFNAAAVACGVPHFACRFLC</sequence>
<dbReference type="InterPro" id="IPR036615">
    <property type="entry name" value="Mur_ligase_C_dom_sf"/>
</dbReference>
<dbReference type="AlphaFoldDB" id="J9FIU7"/>
<dbReference type="GO" id="GO:0016881">
    <property type="term" value="F:acid-amino acid ligase activity"/>
    <property type="evidence" value="ECO:0007669"/>
    <property type="project" value="InterPro"/>
</dbReference>
<dbReference type="Gene3D" id="3.90.190.20">
    <property type="entry name" value="Mur ligase, C-terminal domain"/>
    <property type="match status" value="1"/>
</dbReference>
<protein>
    <submittedName>
        <fullName evidence="1">Uncharacterized protein</fullName>
    </submittedName>
</protein>
<comment type="caution">
    <text evidence="1">The sequence shown here is derived from an EMBL/GenBank/DDBJ whole genome shotgun (WGS) entry which is preliminary data.</text>
</comment>
<gene>
    <name evidence="1" type="ORF">EVA_17053</name>
</gene>
<evidence type="ECO:0000313" key="1">
    <source>
        <dbReference type="EMBL" id="EJW94841.1"/>
    </source>
</evidence>
<name>J9FIU7_9ZZZZ</name>
<proteinExistence type="predicted"/>
<feature type="non-terminal residue" evidence="1">
    <location>
        <position position="1"/>
    </location>
</feature>
<accession>J9FIU7</accession>
<organism evidence="1">
    <name type="scientific">gut metagenome</name>
    <dbReference type="NCBI Taxonomy" id="749906"/>
    <lineage>
        <taxon>unclassified sequences</taxon>
        <taxon>metagenomes</taxon>
        <taxon>organismal metagenomes</taxon>
    </lineage>
</organism>
<dbReference type="EMBL" id="AMCI01006145">
    <property type="protein sequence ID" value="EJW94841.1"/>
    <property type="molecule type" value="Genomic_DNA"/>
</dbReference>
<dbReference type="SUPFAM" id="SSF53244">
    <property type="entry name" value="MurD-like peptide ligases, peptide-binding domain"/>
    <property type="match status" value="1"/>
</dbReference>
<reference evidence="1" key="1">
    <citation type="journal article" date="2012" name="PLoS ONE">
        <title>Gene sets for utilization of primary and secondary nutrition supplies in the distal gut of endangered iberian lynx.</title>
        <authorList>
            <person name="Alcaide M."/>
            <person name="Messina E."/>
            <person name="Richter M."/>
            <person name="Bargiela R."/>
            <person name="Peplies J."/>
            <person name="Huws S.A."/>
            <person name="Newbold C.J."/>
            <person name="Golyshin P.N."/>
            <person name="Simon M.A."/>
            <person name="Lopez G."/>
            <person name="Yakimov M.M."/>
            <person name="Ferrer M."/>
        </authorList>
    </citation>
    <scope>NUCLEOTIDE SEQUENCE</scope>
</reference>